<keyword evidence="2" id="KW-1185">Reference proteome</keyword>
<accession>A0ACC7P420</accession>
<keyword evidence="1" id="KW-0808">Transferase</keyword>
<protein>
    <submittedName>
        <fullName evidence="1">Methyltransferase domain-containing protein</fullName>
    </submittedName>
</protein>
<reference evidence="1" key="1">
    <citation type="submission" date="2024-12" db="EMBL/GenBank/DDBJ databases">
        <authorList>
            <person name="Wu N."/>
        </authorList>
    </citation>
    <scope>NUCLEOTIDE SEQUENCE</scope>
    <source>
        <strain evidence="1">P15</strain>
    </source>
</reference>
<dbReference type="Proteomes" id="UP001631969">
    <property type="component" value="Unassembled WGS sequence"/>
</dbReference>
<name>A0ACC7P420_9BACL</name>
<proteinExistence type="predicted"/>
<gene>
    <name evidence="1" type="ORF">ACI1P1_17325</name>
</gene>
<keyword evidence="1" id="KW-0489">Methyltransferase</keyword>
<organism evidence="1 2">
    <name type="scientific">Paenibacillus mesotrionivorans</name>
    <dbReference type="NCBI Taxonomy" id="3160968"/>
    <lineage>
        <taxon>Bacteria</taxon>
        <taxon>Bacillati</taxon>
        <taxon>Bacillota</taxon>
        <taxon>Bacilli</taxon>
        <taxon>Bacillales</taxon>
        <taxon>Paenibacillaceae</taxon>
        <taxon>Paenibacillus</taxon>
    </lineage>
</organism>
<evidence type="ECO:0000313" key="2">
    <source>
        <dbReference type="Proteomes" id="UP001631969"/>
    </source>
</evidence>
<evidence type="ECO:0000313" key="1">
    <source>
        <dbReference type="EMBL" id="MFM9330062.1"/>
    </source>
</evidence>
<sequence length="322" mass="36665">MDTFHITEAARRLGISTRTIRFYEEKGLLTLSKDPENGYRLFSPHDLLRLETILVLRESGLSIPDLSNVLATYGMGQEEESLYLLELQRSLLYARRLDLDNQIRMNEELIRSFSGTGMQLTPSLHHQAEDIRKQRELRSSWTDHYRFDLLAESFDAQLTEDSTWYPGYKDALRLMAGLLDPKPGESGLDIGTGTGNLAEAMNRYGPIMKGIDQSRRMLQVCRRKFPMMETKLGNALAIPYDGGSFDFAASGYVFHLLSPEERCQALAELLRVLKPEGRFAVCALLPEEDWSFVSTFHSRLQIRLHSLPGQKNVHVLYAAKTC</sequence>
<dbReference type="EMBL" id="JBJURJ010000011">
    <property type="protein sequence ID" value="MFM9330062.1"/>
    <property type="molecule type" value="Genomic_DNA"/>
</dbReference>
<comment type="caution">
    <text evidence="1">The sequence shown here is derived from an EMBL/GenBank/DDBJ whole genome shotgun (WGS) entry which is preliminary data.</text>
</comment>